<dbReference type="InterPro" id="IPR013320">
    <property type="entry name" value="ConA-like_dom_sf"/>
</dbReference>
<dbReference type="Gene3D" id="2.60.120.200">
    <property type="match status" value="1"/>
</dbReference>
<evidence type="ECO:0000256" key="2">
    <source>
        <dbReference type="ARBA" id="ARBA00010790"/>
    </source>
</evidence>
<dbReference type="SUPFAM" id="SSF49899">
    <property type="entry name" value="Concanavalin A-like lectins/glucanases"/>
    <property type="match status" value="1"/>
</dbReference>
<keyword evidence="3" id="KW-0285">Flavoprotein</keyword>
<dbReference type="SMART" id="SM00276">
    <property type="entry name" value="GLECT"/>
    <property type="match status" value="1"/>
</dbReference>
<name>A0A8H5U5B2_FUSHE</name>
<dbReference type="PANTHER" id="PTHR42784:SF1">
    <property type="entry name" value="PYRANOSE 2-OXIDASE"/>
    <property type="match status" value="1"/>
</dbReference>
<evidence type="ECO:0000256" key="1">
    <source>
        <dbReference type="ARBA" id="ARBA00001974"/>
    </source>
</evidence>
<keyword evidence="8" id="KW-1185">Reference proteome</keyword>
<dbReference type="GO" id="GO:0016614">
    <property type="term" value="F:oxidoreductase activity, acting on CH-OH group of donors"/>
    <property type="evidence" value="ECO:0007669"/>
    <property type="project" value="InterPro"/>
</dbReference>
<evidence type="ECO:0000313" key="8">
    <source>
        <dbReference type="Proteomes" id="UP000567885"/>
    </source>
</evidence>
<evidence type="ECO:0000256" key="4">
    <source>
        <dbReference type="ARBA" id="ARBA00022827"/>
    </source>
</evidence>
<dbReference type="InterPro" id="IPR007867">
    <property type="entry name" value="GMC_OxRtase_C"/>
</dbReference>
<reference evidence="7 8" key="1">
    <citation type="submission" date="2020-05" db="EMBL/GenBank/DDBJ databases">
        <title>Identification and distribution of gene clusters putatively required for synthesis of sphingolipid metabolism inhibitors in phylogenetically diverse species of the filamentous fungus Fusarium.</title>
        <authorList>
            <person name="Kim H.-S."/>
            <person name="Busman M."/>
            <person name="Brown D.W."/>
            <person name="Divon H."/>
            <person name="Uhlig S."/>
            <person name="Proctor R.H."/>
        </authorList>
    </citation>
    <scope>NUCLEOTIDE SEQUENCE [LARGE SCALE GENOMIC DNA]</scope>
    <source>
        <strain evidence="7 8">NRRL 20693</strain>
    </source>
</reference>
<keyword evidence="4" id="KW-0274">FAD</keyword>
<comment type="caution">
    <text evidence="7">The sequence shown here is derived from an EMBL/GenBank/DDBJ whole genome shotgun (WGS) entry which is preliminary data.</text>
</comment>
<proteinExistence type="inferred from homology"/>
<dbReference type="Gene3D" id="3.50.50.60">
    <property type="entry name" value="FAD/NAD(P)-binding domain"/>
    <property type="match status" value="2"/>
</dbReference>
<dbReference type="Pfam" id="PF00337">
    <property type="entry name" value="Gal-bind_lectin"/>
    <property type="match status" value="1"/>
</dbReference>
<organism evidence="7 8">
    <name type="scientific">Fusarium heterosporum</name>
    <dbReference type="NCBI Taxonomy" id="42747"/>
    <lineage>
        <taxon>Eukaryota</taxon>
        <taxon>Fungi</taxon>
        <taxon>Dikarya</taxon>
        <taxon>Ascomycota</taxon>
        <taxon>Pezizomycotina</taxon>
        <taxon>Sordariomycetes</taxon>
        <taxon>Hypocreomycetidae</taxon>
        <taxon>Hypocreales</taxon>
        <taxon>Nectriaceae</taxon>
        <taxon>Fusarium</taxon>
        <taxon>Fusarium heterosporum species complex</taxon>
    </lineage>
</organism>
<protein>
    <submittedName>
        <fullName evidence="7">FAD NAD(P)-binding domain-containing protein</fullName>
    </submittedName>
</protein>
<dbReference type="InterPro" id="IPR051473">
    <property type="entry name" value="P2Ox-like"/>
</dbReference>
<dbReference type="PROSITE" id="PS51304">
    <property type="entry name" value="GALECTIN"/>
    <property type="match status" value="1"/>
</dbReference>
<dbReference type="GO" id="GO:0030246">
    <property type="term" value="F:carbohydrate binding"/>
    <property type="evidence" value="ECO:0007669"/>
    <property type="project" value="InterPro"/>
</dbReference>
<dbReference type="InterPro" id="IPR001079">
    <property type="entry name" value="Galectin_CRD"/>
</dbReference>
<gene>
    <name evidence="7" type="ORF">FHETE_42</name>
</gene>
<evidence type="ECO:0000313" key="7">
    <source>
        <dbReference type="EMBL" id="KAF5681253.1"/>
    </source>
</evidence>
<comment type="similarity">
    <text evidence="2">Belongs to the GMC oxidoreductase family.</text>
</comment>
<dbReference type="SUPFAM" id="SSF51905">
    <property type="entry name" value="FAD/NAD(P)-binding domain"/>
    <property type="match status" value="1"/>
</dbReference>
<dbReference type="InterPro" id="IPR036188">
    <property type="entry name" value="FAD/NAD-bd_sf"/>
</dbReference>
<evidence type="ECO:0000256" key="5">
    <source>
        <dbReference type="ARBA" id="ARBA00023002"/>
    </source>
</evidence>
<comment type="cofactor">
    <cofactor evidence="1">
        <name>FAD</name>
        <dbReference type="ChEBI" id="CHEBI:57692"/>
    </cofactor>
</comment>
<evidence type="ECO:0000256" key="3">
    <source>
        <dbReference type="ARBA" id="ARBA00022630"/>
    </source>
</evidence>
<feature type="domain" description="Galectin" evidence="6">
    <location>
        <begin position="18"/>
        <end position="157"/>
    </location>
</feature>
<dbReference type="Pfam" id="PF05199">
    <property type="entry name" value="GMC_oxred_C"/>
    <property type="match status" value="1"/>
</dbReference>
<evidence type="ECO:0000259" key="6">
    <source>
        <dbReference type="PROSITE" id="PS51304"/>
    </source>
</evidence>
<sequence length="834" mass="93736">MSSFPTMALKTELLSLGNSYSFDKILEAGSFILFYSATYNLLPDKSVEIDNTSINVLSSEDDVLLHISFRRAENQIVFNSRLRNYGWGKEERVSFQGVLSKTDATVAVRLETNSYTIYIDDSIIHTYSKRILKDAQRISYQTARESLFTNPIGVVFQTKEQAADDEYKKKPATSYQDAYFPLTPEGMAKESEAEPFDYVIVGSGIGGGILATDLLDKNHLMSRVSASFSAQATKVARSTWSLGAPPVSTDDKKDRTKRILVIERGNLLFPTHSLNMPRPTNRGTYGQMNDLFYNHFKQDWEMDDKTRKIWKGGPVYCLGGRSTVWGLFSPRTYFPKEVYQDLKKTYLRKAEEWMNISYPRTLSLHRALKDSLNLRPPNSPLPTTQWEWGRVASEFGDPRNFDFAEGAFSTVDRLLEAAMDDHCGLGKFKIIINSLASRLEPMPAPGKVQSATHVVVKDTKGVEHKIRTKNTVLCAGAIESPSILLRSMGGEKPKDTFGKGFSHNFGHVTDHYIFYVTLPFYYKDMKMRDLLGGVKLQTDITFHNIDNSTALANISLDASSFLPRRDIPDSELPQFIIAYILPSQLAPDNEIKLDEQGRTRIKVRYAEDHKLEQKKTLLKDFAVDAMNKIASSLDIQFVKHKFDMDDYVILPEVTVDQIELGELGPGGVAHELGSIPMPNAFNKNGILDANLKMQYGWDNVYVCDLSVFPYSPAANPTLSLAALSLRLSDHLVPPSITRYQPIVVHNLCSDTVYVSMTRSNEASLFWDPPSSKDNRAEIKSGQSLTWKREQKESIFVYSSQNGKDFDVQIVQPGIAALITESPSRMSGTSLKAIQ</sequence>
<accession>A0A8H5U5B2</accession>
<dbReference type="PANTHER" id="PTHR42784">
    <property type="entry name" value="PYRANOSE 2-OXIDASE"/>
    <property type="match status" value="1"/>
</dbReference>
<dbReference type="OrthoDB" id="167809at2759"/>
<keyword evidence="5" id="KW-0560">Oxidoreductase</keyword>
<dbReference type="EMBL" id="JAAGWQ010000001">
    <property type="protein sequence ID" value="KAF5681253.1"/>
    <property type="molecule type" value="Genomic_DNA"/>
</dbReference>
<dbReference type="AlphaFoldDB" id="A0A8H5U5B2"/>
<dbReference type="Proteomes" id="UP000567885">
    <property type="component" value="Unassembled WGS sequence"/>
</dbReference>